<dbReference type="Pfam" id="PF15030">
    <property type="entry name" value="DUF4527"/>
    <property type="match status" value="1"/>
</dbReference>
<evidence type="ECO:0000259" key="3">
    <source>
        <dbReference type="Pfam" id="PF25523"/>
    </source>
</evidence>
<gene>
    <name evidence="4" type="ORF">MMEN_LOCUS17412</name>
</gene>
<feature type="compositionally biased region" description="Polar residues" evidence="2">
    <location>
        <begin position="342"/>
        <end position="352"/>
    </location>
</feature>
<feature type="region of interest" description="Disordered" evidence="2">
    <location>
        <begin position="1549"/>
        <end position="1568"/>
    </location>
</feature>
<dbReference type="InterPro" id="IPR057884">
    <property type="entry name" value="FN3_RIM-BP1/2/3"/>
</dbReference>
<evidence type="ECO:0000256" key="2">
    <source>
        <dbReference type="SAM" id="MobiDB-lite"/>
    </source>
</evidence>
<keyword evidence="5" id="KW-1185">Reference proteome</keyword>
<feature type="region of interest" description="Disordered" evidence="2">
    <location>
        <begin position="191"/>
        <end position="257"/>
    </location>
</feature>
<feature type="region of interest" description="Disordered" evidence="2">
    <location>
        <begin position="1272"/>
        <end position="1306"/>
    </location>
</feature>
<keyword evidence="1" id="KW-0175">Coiled coil</keyword>
<feature type="compositionally biased region" description="Polar residues" evidence="2">
    <location>
        <begin position="1574"/>
        <end position="1584"/>
    </location>
</feature>
<feature type="region of interest" description="Disordered" evidence="2">
    <location>
        <begin position="1384"/>
        <end position="1431"/>
    </location>
</feature>
<dbReference type="Pfam" id="PF25523">
    <property type="entry name" value="Ig_RIMBP2"/>
    <property type="match status" value="1"/>
</dbReference>
<feature type="region of interest" description="Disordered" evidence="2">
    <location>
        <begin position="518"/>
        <end position="561"/>
    </location>
</feature>
<feature type="compositionally biased region" description="Low complexity" evidence="2">
    <location>
        <begin position="1339"/>
        <end position="1360"/>
    </location>
</feature>
<feature type="compositionally biased region" description="Basic and acidic residues" evidence="2">
    <location>
        <begin position="1618"/>
        <end position="1631"/>
    </location>
</feature>
<evidence type="ECO:0000313" key="5">
    <source>
        <dbReference type="Proteomes" id="UP000677803"/>
    </source>
</evidence>
<feature type="region of interest" description="Disordered" evidence="2">
    <location>
        <begin position="1574"/>
        <end position="1631"/>
    </location>
</feature>
<dbReference type="Gene3D" id="2.60.40.10">
    <property type="entry name" value="Immunoglobulins"/>
    <property type="match status" value="1"/>
</dbReference>
<feature type="compositionally biased region" description="Basic and acidic residues" evidence="2">
    <location>
        <begin position="520"/>
        <end position="552"/>
    </location>
</feature>
<name>A0A8S4BLK1_9TELE</name>
<evidence type="ECO:0000256" key="1">
    <source>
        <dbReference type="SAM" id="Coils"/>
    </source>
</evidence>
<feature type="coiled-coil region" evidence="1">
    <location>
        <begin position="997"/>
        <end position="1055"/>
    </location>
</feature>
<comment type="caution">
    <text evidence="4">The sequence shown here is derived from an EMBL/GenBank/DDBJ whole genome shotgun (WGS) entry which is preliminary data.</text>
</comment>
<accession>A0A8S4BLK1</accession>
<feature type="compositionally biased region" description="Low complexity" evidence="2">
    <location>
        <begin position="1388"/>
        <end position="1400"/>
    </location>
</feature>
<feature type="compositionally biased region" description="Basic and acidic residues" evidence="2">
    <location>
        <begin position="231"/>
        <end position="249"/>
    </location>
</feature>
<dbReference type="Proteomes" id="UP000677803">
    <property type="component" value="Unassembled WGS sequence"/>
</dbReference>
<dbReference type="OrthoDB" id="4158657at2759"/>
<sequence length="1770" mass="197320">MAGRMKQQGQIKSLIIGRSCDLSRHHSFRKLFSKHSTYYRKQHGPTAPVEQGGPGAESRWSHPVGELREEQFPSMQHSQRLDQRLHVLREEVRTMTLEKERGEGLWRERLQRCQRQLMAKEEEMSRQSQYFENFKAQLQHKLSLARDREQSLQNRIYSLENQLLDVTVSAATGMATVRAAKITAGTANHLVKQERITSTRGEGEGEEEKKDERRNRWQPDFENECEERWEEDDRKAEPETEGGRNRDTKQSSNEARLQGFIISMKEDLRVLLEREENGMTERRGLMEQLQEAQENCHLLGCKVEEMKADVHQLKLSESLLMEEVDELREENQRLQKIFRDAANQTPPSSTTDPESRRISPGTSPAVCSTSPTTLSHTAAKGQSVRIAGEVQSHTDAEPILPHPLAVSPVDHQREAECWQDNTDDSNSVDKAKDHLDSKCNTSFQPLSFVTETLNEFKMGCVNESPSAESNALREAFWSLGLGEDLQALQEQREHLEAALQHTQEQLRAMAKENAQLRSQLRKEAEEQQTETEHWSTKEKIATPPDHDVDDHPASSSTQDDGTVAQNNLVQALNQENRALAERIQELMSHMRLREEEIKEEQRKLHDSVTRLKGDGIRLEQENHEQSCLILELTRKTEDDLNTIMELQQKLEELRGTEEELQGQKPEVPEMFVQKNQKEFADSIVTSVPQEVQNSQIEDVLSTASLPGCNHKSESLQDYSQNIMTVSSLTDQTSQLTSSIKNLPAEQEELTKSLNLLRDQLRDVALSVQTQTEEKQQLTRTVWALKEQKDGISQSLAGLKQEKEQLSRAVHGLKDERDQFIRSMSGLKEEKEQLTKSLSGLQRDKEAIIKTLSSGSEERDRIMESLQGLQAESDQLKQTVLHLKEQRDKLTDSLKCLTEQREQEQLSQTSKDDHDRLEKAVSSLTEEKGKIEHSVNSLKEEQKQIMQIILGLREERNRLQALPIQTQTEEKNLKQPLIKLQEELDKSHVEIQRLHIALSQAEVKWEEAEMRAAQTSEQVERLTDAANEMEDTTMKNDRLATQVTELQIKLTELIREKTHALSLKKLAEERCGILTAELKAKTVVLEELNSEYIALKGGKGSRDDGSTALFSLRTRYNNIRAKYDVLLRRKNLKDLDVAPLKAKLSCLLVKCQERNSVLAQMMRAMHRQGCVDSQLTQRVEDLLSDAALQDYSAAFAPGGRAQTRRHCEGFTQEFIPAFLDYTNGFVADQTGPLALTSVSKRQNAVPHGTGDQWGQSAGHTSVFASETIHRQGSSGFMPLAEGTSKKNSPGPTLAEDKQTGVPKPAGLQVKGSLIPIMSQLSPVSRSLQAISPPQRFPSDPTTLSVSSPSIIPPSSSTPVSLNRRFSSPEKIVNLHEQLQKTLMSSFQTPGSRGRGQQPRRSLSISASTDLSPPKAELNPSSCSAPHSPSLPVTTALSPAQDVVKTKSASFNTSGTLLNAVAVRSANAALSPVTFICQGLKASKLSALSHSSNYALTTVAPSKDESILNGGFNLTVSPKQLKKGTVISNVSDAEHTASAFLTLTTAPFNPHVTNPKSTHPNVSASSKQTVSNSQFLNNASKTNDPSSDGRALTTACSQSAHSSDERSNQSAREANAAPERFSRPKPEPPAEVRSVEVIKTVGQSSLLIGWERPPLDELGCSNGTFVYGYRVYADGNFHKSVMSSACTKCILESVDLSVPVHISVQTLGSNASTLFTGPQTQQGNADPRRGPVRRNLTLQILRECRVYPPVCSPLSAHPSKSAALRGSVFTST</sequence>
<dbReference type="PANTHER" id="PTHR36866:SF1">
    <property type="entry name" value="GENE 1043-RELATED"/>
    <property type="match status" value="1"/>
</dbReference>
<feature type="region of interest" description="Disordered" evidence="2">
    <location>
        <begin position="338"/>
        <end position="383"/>
    </location>
</feature>
<protein>
    <submittedName>
        <fullName evidence="4">(Atlantic silverside) hypothetical protein</fullName>
    </submittedName>
</protein>
<feature type="region of interest" description="Disordered" evidence="2">
    <location>
        <begin position="1324"/>
        <end position="1361"/>
    </location>
</feature>
<dbReference type="InterPro" id="IPR032771">
    <property type="entry name" value="DUF4527"/>
</dbReference>
<feature type="coiled-coil region" evidence="1">
    <location>
        <begin position="135"/>
        <end position="162"/>
    </location>
</feature>
<organism evidence="4 5">
    <name type="scientific">Menidia menidia</name>
    <name type="common">Atlantic silverside</name>
    <dbReference type="NCBI Taxonomy" id="238744"/>
    <lineage>
        <taxon>Eukaryota</taxon>
        <taxon>Metazoa</taxon>
        <taxon>Chordata</taxon>
        <taxon>Craniata</taxon>
        <taxon>Vertebrata</taxon>
        <taxon>Euteleostomi</taxon>
        <taxon>Actinopterygii</taxon>
        <taxon>Neopterygii</taxon>
        <taxon>Teleostei</taxon>
        <taxon>Neoteleostei</taxon>
        <taxon>Acanthomorphata</taxon>
        <taxon>Ovalentaria</taxon>
        <taxon>Atherinomorphae</taxon>
        <taxon>Atheriniformes</taxon>
        <taxon>Atherinopsidae</taxon>
        <taxon>Menidiinae</taxon>
        <taxon>Menidia</taxon>
    </lineage>
</organism>
<feature type="compositionally biased region" description="Polar residues" evidence="2">
    <location>
        <begin position="360"/>
        <end position="376"/>
    </location>
</feature>
<feature type="region of interest" description="Disordered" evidence="2">
    <location>
        <begin position="42"/>
        <end position="61"/>
    </location>
</feature>
<feature type="compositionally biased region" description="Polar residues" evidence="2">
    <location>
        <begin position="1417"/>
        <end position="1431"/>
    </location>
</feature>
<feature type="compositionally biased region" description="Acidic residues" evidence="2">
    <location>
        <begin position="221"/>
        <end position="230"/>
    </location>
</feature>
<dbReference type="EMBL" id="CAJRST010036666">
    <property type="protein sequence ID" value="CAG5990787.1"/>
    <property type="molecule type" value="Genomic_DNA"/>
</dbReference>
<dbReference type="PANTHER" id="PTHR36866">
    <property type="entry name" value="CHROMOSOME 4 OPEN READING FRAME 50"/>
    <property type="match status" value="1"/>
</dbReference>
<dbReference type="Gene3D" id="6.10.250.3110">
    <property type="match status" value="1"/>
</dbReference>
<feature type="compositionally biased region" description="Basic and acidic residues" evidence="2">
    <location>
        <begin position="191"/>
        <end position="219"/>
    </location>
</feature>
<dbReference type="InterPro" id="IPR013783">
    <property type="entry name" value="Ig-like_fold"/>
</dbReference>
<reference evidence="4" key="1">
    <citation type="submission" date="2021-05" db="EMBL/GenBank/DDBJ databases">
        <authorList>
            <person name="Tigano A."/>
        </authorList>
    </citation>
    <scope>NUCLEOTIDE SEQUENCE</scope>
</reference>
<proteinExistence type="predicted"/>
<feature type="coiled-coil region" evidence="1">
    <location>
        <begin position="569"/>
        <end position="603"/>
    </location>
</feature>
<evidence type="ECO:0000313" key="4">
    <source>
        <dbReference type="EMBL" id="CAG5990787.1"/>
    </source>
</evidence>
<feature type="region of interest" description="Disordered" evidence="2">
    <location>
        <begin position="900"/>
        <end position="934"/>
    </location>
</feature>
<feature type="domain" description="RIMS-binding protein 1/2/3 Fn3" evidence="3">
    <location>
        <begin position="1624"/>
        <end position="1708"/>
    </location>
</feature>